<accession>A0A1G2QPW1</accession>
<evidence type="ECO:0000256" key="8">
    <source>
        <dbReference type="ARBA" id="ARBA00023306"/>
    </source>
</evidence>
<keyword evidence="9 10" id="KW-0961">Cell wall biogenesis/degradation</keyword>
<keyword evidence="6 10" id="KW-0573">Peptidoglycan synthesis</keyword>
<dbReference type="EC" id="2.4.1.227" evidence="10"/>
<keyword evidence="8 10" id="KW-0131">Cell cycle</keyword>
<feature type="binding site" evidence="10">
    <location>
        <position position="192"/>
    </location>
    <ligand>
        <name>UDP-N-acetyl-alpha-D-glucosamine</name>
        <dbReference type="ChEBI" id="CHEBI:57705"/>
    </ligand>
</feature>
<proteinExistence type="inferred from homology"/>
<dbReference type="PANTHER" id="PTHR21015:SF22">
    <property type="entry name" value="GLYCOSYLTRANSFERASE"/>
    <property type="match status" value="1"/>
</dbReference>
<keyword evidence="5 10" id="KW-0133">Cell shape</keyword>
<feature type="binding site" evidence="10">
    <location>
        <position position="326"/>
    </location>
    <ligand>
        <name>UDP-N-acetyl-alpha-D-glucosamine</name>
        <dbReference type="ChEBI" id="CHEBI:57705"/>
    </ligand>
</feature>
<keyword evidence="2 10" id="KW-0132">Cell division</keyword>
<feature type="domain" description="Glycosyltransferase family 28 N-terminal" evidence="11">
    <location>
        <begin position="52"/>
        <end position="170"/>
    </location>
</feature>
<keyword evidence="7 10" id="KW-0472">Membrane</keyword>
<dbReference type="InterPro" id="IPR006009">
    <property type="entry name" value="GlcNAc_MurG"/>
</dbReference>
<comment type="function">
    <text evidence="10">Cell wall formation. Catalyzes the transfer of a GlcNAc subunit on undecaprenyl-pyrophosphoryl-MurNAc-pentapeptide (lipid intermediate I) to form undecaprenyl-pyrophosphoryl-MurNAc-(pentapeptide)GlcNAc (lipid intermediate II).</text>
</comment>
<dbReference type="EMBL" id="MHTO01000005">
    <property type="protein sequence ID" value="OHA62664.1"/>
    <property type="molecule type" value="Genomic_DNA"/>
</dbReference>
<keyword evidence="3 10" id="KW-0328">Glycosyltransferase</keyword>
<evidence type="ECO:0000256" key="7">
    <source>
        <dbReference type="ARBA" id="ARBA00023136"/>
    </source>
</evidence>
<gene>
    <name evidence="10" type="primary">murG</name>
    <name evidence="13" type="ORF">A2117_02295</name>
</gene>
<dbReference type="SUPFAM" id="SSF53756">
    <property type="entry name" value="UDP-Glycosyltransferase/glycogen phosphorylase"/>
    <property type="match status" value="1"/>
</dbReference>
<comment type="subcellular location">
    <subcellularLocation>
        <location evidence="10">Cell membrane</location>
        <topology evidence="10">Peripheral membrane protein</topology>
        <orientation evidence="10">Cytoplasmic side</orientation>
    </subcellularLocation>
</comment>
<evidence type="ECO:0000259" key="11">
    <source>
        <dbReference type="Pfam" id="PF03033"/>
    </source>
</evidence>
<reference evidence="13 14" key="1">
    <citation type="journal article" date="2016" name="Nat. Commun.">
        <title>Thousands of microbial genomes shed light on interconnected biogeochemical processes in an aquifer system.</title>
        <authorList>
            <person name="Anantharaman K."/>
            <person name="Brown C.T."/>
            <person name="Hug L.A."/>
            <person name="Sharon I."/>
            <person name="Castelle C.J."/>
            <person name="Probst A.J."/>
            <person name="Thomas B.C."/>
            <person name="Singh A."/>
            <person name="Wilkins M.J."/>
            <person name="Karaoz U."/>
            <person name="Brodie E.L."/>
            <person name="Williams K.H."/>
            <person name="Hubbard S.S."/>
            <person name="Banfield J.F."/>
        </authorList>
    </citation>
    <scope>NUCLEOTIDE SEQUENCE [LARGE SCALE GENOMIC DNA]</scope>
</reference>
<dbReference type="PANTHER" id="PTHR21015">
    <property type="entry name" value="UDP-N-ACETYLGLUCOSAMINE--N-ACETYLMURAMYL-(PENTAPEPTIDE) PYROPHOSPHORYL-UNDECAPRENOL N-ACETYLGLUCOSAMINE TRANSFERASE 1"/>
    <property type="match status" value="1"/>
</dbReference>
<evidence type="ECO:0000313" key="13">
    <source>
        <dbReference type="EMBL" id="OHA62664.1"/>
    </source>
</evidence>
<evidence type="ECO:0000256" key="9">
    <source>
        <dbReference type="ARBA" id="ARBA00023316"/>
    </source>
</evidence>
<dbReference type="GO" id="GO:0051991">
    <property type="term" value="F:UDP-N-acetyl-D-glucosamine:N-acetylmuramoyl-L-alanyl-D-glutamyl-meso-2,6-diaminopimelyl-D-alanyl-D-alanine-diphosphoundecaprenol 4-beta-N-acetylglucosaminlytransferase activity"/>
    <property type="evidence" value="ECO:0007669"/>
    <property type="project" value="RHEA"/>
</dbReference>
<feature type="binding site" evidence="10">
    <location>
        <position position="222"/>
    </location>
    <ligand>
        <name>UDP-N-acetyl-alpha-D-glucosamine</name>
        <dbReference type="ChEBI" id="CHEBI:57705"/>
    </ligand>
</feature>
<dbReference type="HAMAP" id="MF_00033">
    <property type="entry name" value="MurG"/>
    <property type="match status" value="1"/>
</dbReference>
<keyword evidence="1 10" id="KW-1003">Cell membrane</keyword>
<feature type="binding site" evidence="10">
    <location>
        <begin position="10"/>
        <end position="12"/>
    </location>
    <ligand>
        <name>UDP-N-acetyl-alpha-D-glucosamine</name>
        <dbReference type="ChEBI" id="CHEBI:57705"/>
    </ligand>
</feature>
<evidence type="ECO:0000256" key="10">
    <source>
        <dbReference type="HAMAP-Rule" id="MF_00033"/>
    </source>
</evidence>
<dbReference type="GO" id="GO:0005886">
    <property type="term" value="C:plasma membrane"/>
    <property type="evidence" value="ECO:0007669"/>
    <property type="project" value="UniProtKB-SubCell"/>
</dbReference>
<dbReference type="AlphaFoldDB" id="A0A1G2QPW1"/>
<evidence type="ECO:0000259" key="12">
    <source>
        <dbReference type="Pfam" id="PF04101"/>
    </source>
</evidence>
<evidence type="ECO:0000256" key="5">
    <source>
        <dbReference type="ARBA" id="ARBA00022960"/>
    </source>
</evidence>
<evidence type="ECO:0000256" key="6">
    <source>
        <dbReference type="ARBA" id="ARBA00022984"/>
    </source>
</evidence>
<feature type="domain" description="Glycosyl transferase family 28 C-terminal" evidence="12">
    <location>
        <begin position="215"/>
        <end position="382"/>
    </location>
</feature>
<name>A0A1G2QPW1_9BACT</name>
<evidence type="ECO:0000256" key="4">
    <source>
        <dbReference type="ARBA" id="ARBA00022679"/>
    </source>
</evidence>
<dbReference type="GO" id="GO:0008360">
    <property type="term" value="P:regulation of cell shape"/>
    <property type="evidence" value="ECO:0007669"/>
    <property type="project" value="UniProtKB-KW"/>
</dbReference>
<dbReference type="CDD" id="cd03785">
    <property type="entry name" value="GT28_MurG"/>
    <property type="match status" value="1"/>
</dbReference>
<comment type="pathway">
    <text evidence="10">Cell wall biogenesis; peptidoglycan biosynthesis.</text>
</comment>
<evidence type="ECO:0000313" key="14">
    <source>
        <dbReference type="Proteomes" id="UP000179245"/>
    </source>
</evidence>
<keyword evidence="4 10" id="KW-0808">Transferase</keyword>
<dbReference type="Pfam" id="PF04101">
    <property type="entry name" value="Glyco_tran_28_C"/>
    <property type="match status" value="1"/>
</dbReference>
<comment type="caution">
    <text evidence="13">The sequence shown here is derived from an EMBL/GenBank/DDBJ whole genome shotgun (WGS) entry which is preliminary data.</text>
</comment>
<organism evidence="13 14">
    <name type="scientific">Candidatus Wildermuthbacteria bacterium GWA2_46_15</name>
    <dbReference type="NCBI Taxonomy" id="1802443"/>
    <lineage>
        <taxon>Bacteria</taxon>
        <taxon>Candidatus Wildermuthiibacteriota</taxon>
    </lineage>
</organism>
<comment type="similarity">
    <text evidence="10">Belongs to the glycosyltransferase 28 family. MurG subfamily.</text>
</comment>
<dbReference type="Gene3D" id="3.40.50.2000">
    <property type="entry name" value="Glycogen Phosphorylase B"/>
    <property type="match status" value="2"/>
</dbReference>
<dbReference type="GO" id="GO:0009252">
    <property type="term" value="P:peptidoglycan biosynthetic process"/>
    <property type="evidence" value="ECO:0007669"/>
    <property type="project" value="UniProtKB-UniRule"/>
</dbReference>
<evidence type="ECO:0000256" key="2">
    <source>
        <dbReference type="ARBA" id="ARBA00022618"/>
    </source>
</evidence>
<sequence>MKIVLTGGGTGGHVFPLIAVVREIKSLYLQKKLEESRNVFGELKDKRSFKVEGLDFYYLGPRDEFSLILLAQEGVRTKEISAGKLRRYLTGKTLLENLIDILFRMPLGIIQSFFKLFFFAPDLVFSKGGYGSFPVVLAGWLLRIPIFLHESDVDPGLSNQILSRFTKKIFVSFPKTEKFPPSKIVLVGNPIRKEILAGRPEEAKELFKLVSGKPVLLIMGGSQGAQRINDLILAILPNLLLDFEILHQIGEKNFLKVKAEAEVTVANEIEKLYHPFAFFREEEVKQAYAVANLVIGRAGAGVIFEIAAVGKASILIPYPEAAQGHQLKNAYAFAASGAAIVLEESNLTPNFFLDKLKYLFSRPQEIEKMSQAAAKFAKPQAALEIAQYLFDFFKI</sequence>
<dbReference type="GO" id="GO:0051301">
    <property type="term" value="P:cell division"/>
    <property type="evidence" value="ECO:0007669"/>
    <property type="project" value="UniProtKB-KW"/>
</dbReference>
<dbReference type="GO" id="GO:0071555">
    <property type="term" value="P:cell wall organization"/>
    <property type="evidence" value="ECO:0007669"/>
    <property type="project" value="UniProtKB-KW"/>
</dbReference>
<dbReference type="Pfam" id="PF03033">
    <property type="entry name" value="Glyco_transf_28"/>
    <property type="match status" value="1"/>
</dbReference>
<evidence type="ECO:0000256" key="3">
    <source>
        <dbReference type="ARBA" id="ARBA00022676"/>
    </source>
</evidence>
<comment type="catalytic activity">
    <reaction evidence="10">
        <text>di-trans,octa-cis-undecaprenyl diphospho-N-acetyl-alpha-D-muramoyl-L-alanyl-D-glutamyl-meso-2,6-diaminopimeloyl-D-alanyl-D-alanine + UDP-N-acetyl-alpha-D-glucosamine = di-trans,octa-cis-undecaprenyl diphospho-[N-acetyl-alpha-D-glucosaminyl-(1-&gt;4)]-N-acetyl-alpha-D-muramoyl-L-alanyl-D-glutamyl-meso-2,6-diaminopimeloyl-D-alanyl-D-alanine + UDP + H(+)</text>
        <dbReference type="Rhea" id="RHEA:31227"/>
        <dbReference type="ChEBI" id="CHEBI:15378"/>
        <dbReference type="ChEBI" id="CHEBI:57705"/>
        <dbReference type="ChEBI" id="CHEBI:58223"/>
        <dbReference type="ChEBI" id="CHEBI:61387"/>
        <dbReference type="ChEBI" id="CHEBI:61388"/>
        <dbReference type="EC" id="2.4.1.227"/>
    </reaction>
</comment>
<dbReference type="GO" id="GO:0050511">
    <property type="term" value="F:undecaprenyldiphospho-muramoylpentapeptide beta-N-acetylglucosaminyltransferase activity"/>
    <property type="evidence" value="ECO:0007669"/>
    <property type="project" value="UniProtKB-UniRule"/>
</dbReference>
<comment type="caution">
    <text evidence="10">Lacks conserved residue(s) required for the propagation of feature annotation.</text>
</comment>
<protein>
    <recommendedName>
        <fullName evidence="10">UDP-N-acetylglucosamine--N-acetylmuramyl-(pentapeptide) pyrophosphoryl-undecaprenol N-acetylglucosamine transferase</fullName>
        <ecNumber evidence="10">2.4.1.227</ecNumber>
    </recommendedName>
    <alternativeName>
        <fullName evidence="10">Undecaprenyl-PP-MurNAc-pentapeptide-UDPGlcNAc GlcNAc transferase</fullName>
    </alternativeName>
</protein>
<dbReference type="UniPathway" id="UPA00219"/>
<dbReference type="Proteomes" id="UP000179245">
    <property type="component" value="Unassembled WGS sequence"/>
</dbReference>
<dbReference type="STRING" id="1802443.A2117_02295"/>
<dbReference type="InterPro" id="IPR007235">
    <property type="entry name" value="Glyco_trans_28_C"/>
</dbReference>
<evidence type="ECO:0000256" key="1">
    <source>
        <dbReference type="ARBA" id="ARBA00022475"/>
    </source>
</evidence>
<dbReference type="GO" id="GO:0005975">
    <property type="term" value="P:carbohydrate metabolic process"/>
    <property type="evidence" value="ECO:0007669"/>
    <property type="project" value="InterPro"/>
</dbReference>
<dbReference type="InterPro" id="IPR004276">
    <property type="entry name" value="GlycoTrans_28_N"/>
</dbReference>